<dbReference type="GO" id="GO:0005886">
    <property type="term" value="C:plasma membrane"/>
    <property type="evidence" value="ECO:0007669"/>
    <property type="project" value="UniProtKB-SubCell"/>
</dbReference>
<dbReference type="PANTHER" id="PTHR30250">
    <property type="entry name" value="PST FAMILY PREDICTED COLANIC ACID TRANSPORTER"/>
    <property type="match status" value="1"/>
</dbReference>
<dbReference type="AlphaFoldDB" id="A0A6I4IGV0"/>
<comment type="caution">
    <text evidence="7">The sequence shown here is derived from an EMBL/GenBank/DDBJ whole genome shotgun (WGS) entry which is preliminary data.</text>
</comment>
<dbReference type="RefSeq" id="WP_140997315.1">
    <property type="nucleotide sequence ID" value="NZ_VDCZ01000004.1"/>
</dbReference>
<dbReference type="InterPro" id="IPR050833">
    <property type="entry name" value="Poly_Biosynth_Transport"/>
</dbReference>
<feature type="transmembrane region" description="Helical" evidence="6">
    <location>
        <begin position="180"/>
        <end position="197"/>
    </location>
</feature>
<feature type="transmembrane region" description="Helical" evidence="6">
    <location>
        <begin position="338"/>
        <end position="356"/>
    </location>
</feature>
<organism evidence="7 8">
    <name type="scientific">Flavobacterium profundi</name>
    <dbReference type="NCBI Taxonomy" id="1774945"/>
    <lineage>
        <taxon>Bacteria</taxon>
        <taxon>Pseudomonadati</taxon>
        <taxon>Bacteroidota</taxon>
        <taxon>Flavobacteriia</taxon>
        <taxon>Flavobacteriales</taxon>
        <taxon>Flavobacteriaceae</taxon>
        <taxon>Flavobacterium</taxon>
    </lineage>
</organism>
<feature type="transmembrane region" description="Helical" evidence="6">
    <location>
        <begin position="115"/>
        <end position="135"/>
    </location>
</feature>
<dbReference type="Pfam" id="PF01943">
    <property type="entry name" value="Polysacc_synt"/>
    <property type="match status" value="1"/>
</dbReference>
<evidence type="ECO:0000256" key="1">
    <source>
        <dbReference type="ARBA" id="ARBA00004651"/>
    </source>
</evidence>
<gene>
    <name evidence="7" type="ORF">GOQ30_07065</name>
</gene>
<dbReference type="InterPro" id="IPR002797">
    <property type="entry name" value="Polysacc_synth"/>
</dbReference>
<feature type="transmembrane region" description="Helical" evidence="6">
    <location>
        <begin position="156"/>
        <end position="174"/>
    </location>
</feature>
<feature type="transmembrane region" description="Helical" evidence="6">
    <location>
        <begin position="12"/>
        <end position="34"/>
    </location>
</feature>
<keyword evidence="3 6" id="KW-0812">Transmembrane</keyword>
<feature type="transmembrane region" description="Helical" evidence="6">
    <location>
        <begin position="401"/>
        <end position="420"/>
    </location>
</feature>
<keyword evidence="8" id="KW-1185">Reference proteome</keyword>
<feature type="transmembrane region" description="Helical" evidence="6">
    <location>
        <begin position="90"/>
        <end position="109"/>
    </location>
</feature>
<evidence type="ECO:0000313" key="8">
    <source>
        <dbReference type="Proteomes" id="UP000431264"/>
    </source>
</evidence>
<comment type="subcellular location">
    <subcellularLocation>
        <location evidence="1">Cell membrane</location>
        <topology evidence="1">Multi-pass membrane protein</topology>
    </subcellularLocation>
</comment>
<feature type="transmembrane region" description="Helical" evidence="6">
    <location>
        <begin position="296"/>
        <end position="318"/>
    </location>
</feature>
<dbReference type="Proteomes" id="UP000431264">
    <property type="component" value="Unassembled WGS sequence"/>
</dbReference>
<evidence type="ECO:0000256" key="2">
    <source>
        <dbReference type="ARBA" id="ARBA00022475"/>
    </source>
</evidence>
<protein>
    <submittedName>
        <fullName evidence="7">Oligosaccharide flippase family protein</fullName>
    </submittedName>
</protein>
<keyword evidence="4 6" id="KW-1133">Transmembrane helix</keyword>
<proteinExistence type="predicted"/>
<evidence type="ECO:0000256" key="3">
    <source>
        <dbReference type="ARBA" id="ARBA00022692"/>
    </source>
</evidence>
<accession>A0A6I4IGV0</accession>
<keyword evidence="5 6" id="KW-0472">Membrane</keyword>
<evidence type="ECO:0000313" key="7">
    <source>
        <dbReference type="EMBL" id="MVO08923.1"/>
    </source>
</evidence>
<feature type="transmembrane region" description="Helical" evidence="6">
    <location>
        <begin position="46"/>
        <end position="69"/>
    </location>
</feature>
<keyword evidence="2" id="KW-1003">Cell membrane</keyword>
<name>A0A6I4IGV0_9FLAO</name>
<dbReference type="OrthoDB" id="629958at2"/>
<dbReference type="EMBL" id="WQLW01000004">
    <property type="protein sequence ID" value="MVO08923.1"/>
    <property type="molecule type" value="Genomic_DNA"/>
</dbReference>
<evidence type="ECO:0000256" key="6">
    <source>
        <dbReference type="SAM" id="Phobius"/>
    </source>
</evidence>
<reference evidence="8" key="1">
    <citation type="submission" date="2019-05" db="EMBL/GenBank/DDBJ databases">
        <title>Flavobacterium profundi sp. nov., isolated from a deep-sea seamount.</title>
        <authorList>
            <person name="Zhang D.-C."/>
        </authorList>
    </citation>
    <scope>NUCLEOTIDE SEQUENCE [LARGE SCALE GENOMIC DNA]</scope>
    <source>
        <strain evidence="8">TP390</strain>
    </source>
</reference>
<feature type="transmembrane region" description="Helical" evidence="6">
    <location>
        <begin position="377"/>
        <end position="395"/>
    </location>
</feature>
<sequence>MFTFILKIVKEDNFLSLMGNLILAGLGFAGFALLARSLDTVHFAQWVIFISGGSLVEMLRFGITNNALVRFLSGASKEYSEQLIGSNVRISFIVTFWMALLLFLIYFLFNETISNSVYALFFTWYPVLAFVNLPWNNAMVVLQAKRNYDKMLWIKTLNSGLFFVFLVLNIWIFKASLLDLILVLIGVNLLTSLLCMYKGWDGIVLFKKATKATNKVLLNFGKYSTFTLIGTNLLRNADLLIISISPLGSAAVAMFSIPLKLTELQQIPLRSFAATAFPKMSKASLEKKQSELKSLFYTYSGALTYFFFLLSLITFVFAEYFILLVSGNQYLEGNPTSFNMITLVRIFSIYGVLLPIDRMTGIGLDSINKPNINALKVVFMLVTNVIGDLIAVFVFQSLEWVALSTLAFTTVGILLGAYFMNKEFNFSFLEIFKSGNRFYLSLWKQLISLNNTRKLIKNQV</sequence>
<evidence type="ECO:0000256" key="5">
    <source>
        <dbReference type="ARBA" id="ARBA00023136"/>
    </source>
</evidence>
<dbReference type="PANTHER" id="PTHR30250:SF11">
    <property type="entry name" value="O-ANTIGEN TRANSPORTER-RELATED"/>
    <property type="match status" value="1"/>
</dbReference>
<evidence type="ECO:0000256" key="4">
    <source>
        <dbReference type="ARBA" id="ARBA00022989"/>
    </source>
</evidence>